<name>A0ABQ2CTF2_9DEIO</name>
<comment type="caution">
    <text evidence="1">The sequence shown here is derived from an EMBL/GenBank/DDBJ whole genome shotgun (WGS) entry which is preliminary data.</text>
</comment>
<protein>
    <recommendedName>
        <fullName evidence="3">N-acetyltransferase domain-containing protein</fullName>
    </recommendedName>
</protein>
<dbReference type="EMBL" id="BMOD01000001">
    <property type="protein sequence ID" value="GGJ19389.1"/>
    <property type="molecule type" value="Genomic_DNA"/>
</dbReference>
<accession>A0ABQ2CTF2</accession>
<organism evidence="1 2">
    <name type="scientific">Deinococcus roseus</name>
    <dbReference type="NCBI Taxonomy" id="392414"/>
    <lineage>
        <taxon>Bacteria</taxon>
        <taxon>Thermotogati</taxon>
        <taxon>Deinococcota</taxon>
        <taxon>Deinococci</taxon>
        <taxon>Deinococcales</taxon>
        <taxon>Deinococcaceae</taxon>
        <taxon>Deinococcus</taxon>
    </lineage>
</organism>
<reference evidence="2" key="1">
    <citation type="journal article" date="2019" name="Int. J. Syst. Evol. Microbiol.">
        <title>The Global Catalogue of Microorganisms (GCM) 10K type strain sequencing project: providing services to taxonomists for standard genome sequencing and annotation.</title>
        <authorList>
            <consortium name="The Broad Institute Genomics Platform"/>
            <consortium name="The Broad Institute Genome Sequencing Center for Infectious Disease"/>
            <person name="Wu L."/>
            <person name="Ma J."/>
        </authorList>
    </citation>
    <scope>NUCLEOTIDE SEQUENCE [LARGE SCALE GENOMIC DNA]</scope>
    <source>
        <strain evidence="2">JCM 14370</strain>
    </source>
</reference>
<gene>
    <name evidence="1" type="ORF">GCM10008938_01870</name>
</gene>
<sequence length="88" mass="9536">MPLPARVRVSKLKNCPSDSVLKILHQLNARAAELRNIPRLQGSVASAGGQVIGFAVSDPPEAFVSTTWQKRGIEEELIRALSEVNSSQ</sequence>
<evidence type="ECO:0008006" key="3">
    <source>
        <dbReference type="Google" id="ProtNLM"/>
    </source>
</evidence>
<dbReference type="Proteomes" id="UP000632222">
    <property type="component" value="Unassembled WGS sequence"/>
</dbReference>
<proteinExistence type="predicted"/>
<evidence type="ECO:0000313" key="2">
    <source>
        <dbReference type="Proteomes" id="UP000632222"/>
    </source>
</evidence>
<evidence type="ECO:0000313" key="1">
    <source>
        <dbReference type="EMBL" id="GGJ19389.1"/>
    </source>
</evidence>
<keyword evidence="2" id="KW-1185">Reference proteome</keyword>
<dbReference type="RefSeq" id="WP_188998427.1">
    <property type="nucleotide sequence ID" value="NZ_BMOD01000001.1"/>
</dbReference>